<proteinExistence type="predicted"/>
<evidence type="ECO:0000313" key="5">
    <source>
        <dbReference type="Proteomes" id="UP000029228"/>
    </source>
</evidence>
<evidence type="ECO:0000313" key="4">
    <source>
        <dbReference type="EMBL" id="GAL23361.1"/>
    </source>
</evidence>
<dbReference type="InterPro" id="IPR006439">
    <property type="entry name" value="HAD-SF_hydro_IA"/>
</dbReference>
<dbReference type="GO" id="GO:0009231">
    <property type="term" value="P:riboflavin biosynthetic process"/>
    <property type="evidence" value="ECO:0007669"/>
    <property type="project" value="TreeGrafter"/>
</dbReference>
<dbReference type="STRING" id="990268.JCM19235_6997"/>
<dbReference type="Pfam" id="PF00702">
    <property type="entry name" value="Hydrolase"/>
    <property type="match status" value="1"/>
</dbReference>
<accession>A0A090S721</accession>
<dbReference type="AlphaFoldDB" id="A0A090S721"/>
<dbReference type="Gene3D" id="1.20.120.1600">
    <property type="match status" value="1"/>
</dbReference>
<organism evidence="4 5">
    <name type="scientific">Vibrio maritimus</name>
    <dbReference type="NCBI Taxonomy" id="990268"/>
    <lineage>
        <taxon>Bacteria</taxon>
        <taxon>Pseudomonadati</taxon>
        <taxon>Pseudomonadota</taxon>
        <taxon>Gammaproteobacteria</taxon>
        <taxon>Vibrionales</taxon>
        <taxon>Vibrionaceae</taxon>
        <taxon>Vibrio</taxon>
    </lineage>
</organism>
<evidence type="ECO:0000256" key="2">
    <source>
        <dbReference type="ARBA" id="ARBA00022801"/>
    </source>
</evidence>
<evidence type="ECO:0000256" key="1">
    <source>
        <dbReference type="ARBA" id="ARBA00001946"/>
    </source>
</evidence>
<dbReference type="PANTHER" id="PTHR46470:SF4">
    <property type="entry name" value="5-AMINO-6-(5-PHOSPHO-D-RIBITYLAMINO)URACIL PHOSPHATASE YIGB"/>
    <property type="match status" value="1"/>
</dbReference>
<sequence>MRFYRSLEPIKAMTFDLDDTLYDNWPIIREVEQKATQWLLQTHPISQQWDKAQWQAFKFKLIEQNPMLKHDVTEWRYQQVKQGLEHLGYDDPKATEAAKTLIRHVLEWRSDFDVPHETHQVLSKLSAAMPLVAITNGNVNVDKIGLSQYFALVLKAGPDGRAKPFADMFDKAADFLALPRQHILHVGDHVVTDVEGAKRNGFSACWFNDKGFTPRDTRRMKLLPDVEISDIEQLLELRAER</sequence>
<name>A0A090S721_9VIBR</name>
<dbReference type="OrthoDB" id="367448at2"/>
<comment type="cofactor">
    <cofactor evidence="1">
        <name>Mg(2+)</name>
        <dbReference type="ChEBI" id="CHEBI:18420"/>
    </cofactor>
</comment>
<dbReference type="SFLD" id="SFLDG01129">
    <property type="entry name" value="C1.5:_HAD__Beta-PGM__Phosphata"/>
    <property type="match status" value="1"/>
</dbReference>
<dbReference type="SFLD" id="SFLDS00003">
    <property type="entry name" value="Haloacid_Dehalogenase"/>
    <property type="match status" value="1"/>
</dbReference>
<dbReference type="SUPFAM" id="SSF56784">
    <property type="entry name" value="HAD-like"/>
    <property type="match status" value="1"/>
</dbReference>
<dbReference type="GO" id="GO:0016787">
    <property type="term" value="F:hydrolase activity"/>
    <property type="evidence" value="ECO:0007669"/>
    <property type="project" value="UniProtKB-KW"/>
</dbReference>
<dbReference type="EMBL" id="BBMR01000021">
    <property type="protein sequence ID" value="GAL23361.1"/>
    <property type="molecule type" value="Genomic_DNA"/>
</dbReference>
<evidence type="ECO:0000256" key="3">
    <source>
        <dbReference type="ARBA" id="ARBA00022842"/>
    </source>
</evidence>
<keyword evidence="2 4" id="KW-0378">Hydrolase</keyword>
<reference evidence="4 5" key="1">
    <citation type="submission" date="2014-09" db="EMBL/GenBank/DDBJ databases">
        <title>Vibrio maritimus JCM 19235. (C45) whole genome shotgun sequence.</title>
        <authorList>
            <person name="Sawabe T."/>
            <person name="Meirelles P."/>
            <person name="Nakanishi M."/>
            <person name="Sayaka M."/>
            <person name="Hattori M."/>
            <person name="Ohkuma M."/>
        </authorList>
    </citation>
    <scope>NUCLEOTIDE SEQUENCE [LARGE SCALE GENOMIC DNA]</scope>
    <source>
        <strain evidence="5">JCM19235</strain>
    </source>
</reference>
<dbReference type="InterPro" id="IPR023214">
    <property type="entry name" value="HAD_sf"/>
</dbReference>
<dbReference type="PRINTS" id="PR00413">
    <property type="entry name" value="HADHALOGNASE"/>
</dbReference>
<keyword evidence="3" id="KW-0460">Magnesium</keyword>
<dbReference type="Gene3D" id="3.40.50.1000">
    <property type="entry name" value="HAD superfamily/HAD-like"/>
    <property type="match status" value="1"/>
</dbReference>
<dbReference type="InterPro" id="IPR036412">
    <property type="entry name" value="HAD-like_sf"/>
</dbReference>
<gene>
    <name evidence="4" type="ORF">JCM19235_6997</name>
</gene>
<comment type="caution">
    <text evidence="4">The sequence shown here is derived from an EMBL/GenBank/DDBJ whole genome shotgun (WGS) entry which is preliminary data.</text>
</comment>
<dbReference type="Proteomes" id="UP000029228">
    <property type="component" value="Unassembled WGS sequence"/>
</dbReference>
<dbReference type="NCBIfam" id="NF008018">
    <property type="entry name" value="PRK10748.1"/>
    <property type="match status" value="1"/>
</dbReference>
<dbReference type="PANTHER" id="PTHR46470">
    <property type="entry name" value="N-ACYLNEURAMINATE-9-PHOSPHATASE"/>
    <property type="match status" value="1"/>
</dbReference>
<keyword evidence="5" id="KW-1185">Reference proteome</keyword>
<dbReference type="NCBIfam" id="TIGR01549">
    <property type="entry name" value="HAD-SF-IA-v1"/>
    <property type="match status" value="1"/>
</dbReference>
<dbReference type="InterPro" id="IPR051400">
    <property type="entry name" value="HAD-like_hydrolase"/>
</dbReference>
<protein>
    <submittedName>
        <fullName evidence="4">Putative FMN hydrolase</fullName>
    </submittedName>
</protein>